<dbReference type="HOGENOM" id="CLU_1889675_0_0_1"/>
<keyword evidence="3" id="KW-1185">Reference proteome</keyword>
<accession>A0A0D3JN49</accession>
<dbReference type="RefSeq" id="XP_005777363.1">
    <property type="nucleotide sequence ID" value="XM_005777306.1"/>
</dbReference>
<dbReference type="GeneID" id="17270478"/>
<feature type="compositionally biased region" description="Polar residues" evidence="1">
    <location>
        <begin position="1"/>
        <end position="27"/>
    </location>
</feature>
<dbReference type="PaxDb" id="2903-EOD24934"/>
<dbReference type="AlphaFoldDB" id="A0A0D3JN49"/>
<feature type="region of interest" description="Disordered" evidence="1">
    <location>
        <begin position="109"/>
        <end position="135"/>
    </location>
</feature>
<reference evidence="2" key="2">
    <citation type="submission" date="2024-10" db="UniProtKB">
        <authorList>
            <consortium name="EnsemblProtists"/>
        </authorList>
    </citation>
    <scope>IDENTIFICATION</scope>
</reference>
<name>A0A0D3JN49_EMIH1</name>
<dbReference type="EnsemblProtists" id="EOD24934">
    <property type="protein sequence ID" value="EOD24934"/>
    <property type="gene ID" value="EMIHUDRAFT_424409"/>
</dbReference>
<reference evidence="3" key="1">
    <citation type="journal article" date="2013" name="Nature">
        <title>Pan genome of the phytoplankton Emiliania underpins its global distribution.</title>
        <authorList>
            <person name="Read B.A."/>
            <person name="Kegel J."/>
            <person name="Klute M.J."/>
            <person name="Kuo A."/>
            <person name="Lefebvre S.C."/>
            <person name="Maumus F."/>
            <person name="Mayer C."/>
            <person name="Miller J."/>
            <person name="Monier A."/>
            <person name="Salamov A."/>
            <person name="Young J."/>
            <person name="Aguilar M."/>
            <person name="Claverie J.M."/>
            <person name="Frickenhaus S."/>
            <person name="Gonzalez K."/>
            <person name="Herman E.K."/>
            <person name="Lin Y.C."/>
            <person name="Napier J."/>
            <person name="Ogata H."/>
            <person name="Sarno A.F."/>
            <person name="Shmutz J."/>
            <person name="Schroeder D."/>
            <person name="de Vargas C."/>
            <person name="Verret F."/>
            <person name="von Dassow P."/>
            <person name="Valentin K."/>
            <person name="Van de Peer Y."/>
            <person name="Wheeler G."/>
            <person name="Dacks J.B."/>
            <person name="Delwiche C.F."/>
            <person name="Dyhrman S.T."/>
            <person name="Glockner G."/>
            <person name="John U."/>
            <person name="Richards T."/>
            <person name="Worden A.Z."/>
            <person name="Zhang X."/>
            <person name="Grigoriev I.V."/>
            <person name="Allen A.E."/>
            <person name="Bidle K."/>
            <person name="Borodovsky M."/>
            <person name="Bowler C."/>
            <person name="Brownlee C."/>
            <person name="Cock J.M."/>
            <person name="Elias M."/>
            <person name="Gladyshev V.N."/>
            <person name="Groth M."/>
            <person name="Guda C."/>
            <person name="Hadaegh A."/>
            <person name="Iglesias-Rodriguez M.D."/>
            <person name="Jenkins J."/>
            <person name="Jones B.M."/>
            <person name="Lawson T."/>
            <person name="Leese F."/>
            <person name="Lindquist E."/>
            <person name="Lobanov A."/>
            <person name="Lomsadze A."/>
            <person name="Malik S.B."/>
            <person name="Marsh M.E."/>
            <person name="Mackinder L."/>
            <person name="Mock T."/>
            <person name="Mueller-Roeber B."/>
            <person name="Pagarete A."/>
            <person name="Parker M."/>
            <person name="Probert I."/>
            <person name="Quesneville H."/>
            <person name="Raines C."/>
            <person name="Rensing S.A."/>
            <person name="Riano-Pachon D.M."/>
            <person name="Richier S."/>
            <person name="Rokitta S."/>
            <person name="Shiraiwa Y."/>
            <person name="Soanes D.M."/>
            <person name="van der Giezen M."/>
            <person name="Wahlund T.M."/>
            <person name="Williams B."/>
            <person name="Wilson W."/>
            <person name="Wolfe G."/>
            <person name="Wurch L.L."/>
        </authorList>
    </citation>
    <scope>NUCLEOTIDE SEQUENCE</scope>
</reference>
<evidence type="ECO:0000313" key="3">
    <source>
        <dbReference type="Proteomes" id="UP000013827"/>
    </source>
</evidence>
<feature type="region of interest" description="Disordered" evidence="1">
    <location>
        <begin position="1"/>
        <end position="80"/>
    </location>
</feature>
<dbReference type="KEGG" id="ehx:EMIHUDRAFT_424409"/>
<organism evidence="2 3">
    <name type="scientific">Emiliania huxleyi (strain CCMP1516)</name>
    <dbReference type="NCBI Taxonomy" id="280463"/>
    <lineage>
        <taxon>Eukaryota</taxon>
        <taxon>Haptista</taxon>
        <taxon>Haptophyta</taxon>
        <taxon>Prymnesiophyceae</taxon>
        <taxon>Isochrysidales</taxon>
        <taxon>Noelaerhabdaceae</taxon>
        <taxon>Emiliania</taxon>
    </lineage>
</organism>
<sequence length="135" mass="13950">MEVHASGQTSTNPNPTNLENVGLSRATSPKRQKKNSNLDVPRCGLEPGGDWRASGLWPEDRKGGPARARAGQGWRMGSSGRVSRLAAAVTGYSGGARLRRVLQPLVAASEGASLGGSDAGTAGFASNRRRGDPGV</sequence>
<proteinExistence type="predicted"/>
<evidence type="ECO:0000313" key="2">
    <source>
        <dbReference type="EnsemblProtists" id="EOD24934"/>
    </source>
</evidence>
<evidence type="ECO:0000256" key="1">
    <source>
        <dbReference type="SAM" id="MobiDB-lite"/>
    </source>
</evidence>
<protein>
    <submittedName>
        <fullName evidence="2">Uncharacterized protein</fullName>
    </submittedName>
</protein>
<dbReference type="Proteomes" id="UP000013827">
    <property type="component" value="Unassembled WGS sequence"/>
</dbReference>